<dbReference type="Gene3D" id="2.130.10.10">
    <property type="entry name" value="YVTN repeat-like/Quinoprotein amine dehydrogenase"/>
    <property type="match status" value="1"/>
</dbReference>
<keyword evidence="4" id="KW-1185">Reference proteome</keyword>
<reference evidence="3" key="1">
    <citation type="journal article" date="2023" name="G3 (Bethesda)">
        <title>Whole genome assembly and annotation of the endangered Caribbean coral Acropora cervicornis.</title>
        <authorList>
            <person name="Selwyn J.D."/>
            <person name="Vollmer S.V."/>
        </authorList>
    </citation>
    <scope>NUCLEOTIDE SEQUENCE</scope>
    <source>
        <strain evidence="3">K2</strain>
    </source>
</reference>
<dbReference type="PANTHER" id="PTHR33153:SF3">
    <property type="entry name" value="TRAFFICKING PROTEIN PARTICLE COMPLEX SUBUNIT 11 DOMAIN-CONTAINING PROTEIN"/>
    <property type="match status" value="1"/>
</dbReference>
<dbReference type="Pfam" id="PF00400">
    <property type="entry name" value="WD40"/>
    <property type="match status" value="1"/>
</dbReference>
<dbReference type="Proteomes" id="UP001249851">
    <property type="component" value="Unassembled WGS sequence"/>
</dbReference>
<feature type="repeat" description="WD" evidence="1">
    <location>
        <begin position="279"/>
        <end position="305"/>
    </location>
</feature>
<accession>A0AAD9Q6U7</accession>
<dbReference type="SUPFAM" id="SSF50978">
    <property type="entry name" value="WD40 repeat-like"/>
    <property type="match status" value="1"/>
</dbReference>
<comment type="caution">
    <text evidence="3">The sequence shown here is derived from an EMBL/GenBank/DDBJ whole genome shotgun (WGS) entry which is preliminary data.</text>
</comment>
<proteinExistence type="predicted"/>
<evidence type="ECO:0000313" key="3">
    <source>
        <dbReference type="EMBL" id="KAK2555807.1"/>
    </source>
</evidence>
<dbReference type="InterPro" id="IPR015943">
    <property type="entry name" value="WD40/YVTN_repeat-like_dom_sf"/>
</dbReference>
<gene>
    <name evidence="3" type="ORF">P5673_022417</name>
</gene>
<dbReference type="AlphaFoldDB" id="A0AAD9Q6U7"/>
<protein>
    <recommendedName>
        <fullName evidence="2">DUF7869 domain-containing protein</fullName>
    </recommendedName>
</protein>
<dbReference type="PROSITE" id="PS50082">
    <property type="entry name" value="WD_REPEATS_2"/>
    <property type="match status" value="1"/>
</dbReference>
<feature type="domain" description="DUF7869" evidence="2">
    <location>
        <begin position="60"/>
        <end position="134"/>
    </location>
</feature>
<dbReference type="PANTHER" id="PTHR33153">
    <property type="entry name" value="MYND-TYPE DOMAIN-CONTAINING PROTEIN"/>
    <property type="match status" value="1"/>
</dbReference>
<organism evidence="3 4">
    <name type="scientific">Acropora cervicornis</name>
    <name type="common">Staghorn coral</name>
    <dbReference type="NCBI Taxonomy" id="6130"/>
    <lineage>
        <taxon>Eukaryota</taxon>
        <taxon>Metazoa</taxon>
        <taxon>Cnidaria</taxon>
        <taxon>Anthozoa</taxon>
        <taxon>Hexacorallia</taxon>
        <taxon>Scleractinia</taxon>
        <taxon>Astrocoeniina</taxon>
        <taxon>Acroporidae</taxon>
        <taxon>Acropora</taxon>
    </lineage>
</organism>
<dbReference type="EMBL" id="JARQWQ010000060">
    <property type="protein sequence ID" value="KAK2555807.1"/>
    <property type="molecule type" value="Genomic_DNA"/>
</dbReference>
<dbReference type="SMART" id="SM00320">
    <property type="entry name" value="WD40"/>
    <property type="match status" value="1"/>
</dbReference>
<keyword evidence="1" id="KW-0853">WD repeat</keyword>
<evidence type="ECO:0000256" key="1">
    <source>
        <dbReference type="PROSITE-ProRule" id="PRU00221"/>
    </source>
</evidence>
<evidence type="ECO:0000313" key="4">
    <source>
        <dbReference type="Proteomes" id="UP001249851"/>
    </source>
</evidence>
<dbReference type="InterPro" id="IPR001680">
    <property type="entry name" value="WD40_rpt"/>
</dbReference>
<dbReference type="InterPro" id="IPR057191">
    <property type="entry name" value="DUF7869"/>
</dbReference>
<dbReference type="InterPro" id="IPR036322">
    <property type="entry name" value="WD40_repeat_dom_sf"/>
</dbReference>
<reference evidence="3" key="2">
    <citation type="journal article" date="2023" name="Science">
        <title>Genomic signatures of disease resistance in endangered staghorn corals.</title>
        <authorList>
            <person name="Vollmer S.V."/>
            <person name="Selwyn J.D."/>
            <person name="Despard B.A."/>
            <person name="Roesel C.L."/>
        </authorList>
    </citation>
    <scope>NUCLEOTIDE SEQUENCE</scope>
    <source>
        <strain evidence="3">K2</strain>
    </source>
</reference>
<sequence>MLSVSKLTCFLLATQRAERRVYYGNCLRAERDPKRYLSLILDGMDQSKTNIPHADCLSKDETYHFLRTHITGAIFHGHGRIFSFIDLMRWPHDSNLTLSVLLRIFLELSKEGSLPPYLFLQMDNCYQECKNNFLPGDFPFEAEIFYDFLADDMPQELVLAMFYPLKELSFFLESILDFVIGNPFNPRNLEHMPWQLPSNLLYTINDRVDLFLRLCCRYSTCCNTTHHEVLAADVNRQIDSNYQKHHSYPLKDIQVPPKTIDPFTASFLRQQPAAFPRFVTCCSFSLDGNWLITGSNDKTVKLWKICLTESGNLDQSGRCMTSILEEPREKLEQDITCCPTMTAKDVTVAPKILSGNSVPKEKGYGMYCIYLLEKLSCTPTIKDKEAKFLQELYTVIQQG</sequence>
<dbReference type="Pfam" id="PF25273">
    <property type="entry name" value="DUF7869"/>
    <property type="match status" value="1"/>
</dbReference>
<name>A0AAD9Q6U7_ACRCE</name>
<evidence type="ECO:0000259" key="2">
    <source>
        <dbReference type="Pfam" id="PF25273"/>
    </source>
</evidence>